<dbReference type="SMART" id="SM00320">
    <property type="entry name" value="WD40"/>
    <property type="match status" value="6"/>
</dbReference>
<proteinExistence type="inferred from homology"/>
<dbReference type="Pfam" id="PF24105">
    <property type="entry name" value="Beta-prop_CAF1B_HIR1"/>
    <property type="match status" value="1"/>
</dbReference>
<keyword evidence="7 10" id="KW-0804">Transcription</keyword>
<keyword evidence="5 10" id="KW-0156">Chromatin regulator</keyword>
<feature type="domain" description="Protein HIRA-like C-terminal" evidence="12">
    <location>
        <begin position="680"/>
        <end position="916"/>
    </location>
</feature>
<dbReference type="GO" id="GO:0006351">
    <property type="term" value="P:DNA-templated transcription"/>
    <property type="evidence" value="ECO:0007669"/>
    <property type="project" value="InterPro"/>
</dbReference>
<dbReference type="InterPro" id="IPR036322">
    <property type="entry name" value="WD40_repeat_dom_sf"/>
</dbReference>
<evidence type="ECO:0000256" key="1">
    <source>
        <dbReference type="ARBA" id="ARBA00004123"/>
    </source>
</evidence>
<feature type="repeat" description="WD" evidence="9">
    <location>
        <begin position="132"/>
        <end position="173"/>
    </location>
</feature>
<feature type="repeat" description="WD" evidence="9">
    <location>
        <begin position="175"/>
        <end position="216"/>
    </location>
</feature>
<dbReference type="EMBL" id="GGYP01006003">
    <property type="protein sequence ID" value="MDE50774.1"/>
    <property type="molecule type" value="Transcribed_RNA"/>
</dbReference>
<evidence type="ECO:0000256" key="3">
    <source>
        <dbReference type="ARBA" id="ARBA00022574"/>
    </source>
</evidence>
<keyword evidence="3 9" id="KW-0853">WD repeat</keyword>
<dbReference type="InterPro" id="IPR015943">
    <property type="entry name" value="WD40/YVTN_repeat-like_dom_sf"/>
</dbReference>
<dbReference type="PROSITE" id="PS50082">
    <property type="entry name" value="WD_REPEATS_2"/>
    <property type="match status" value="3"/>
</dbReference>
<dbReference type="CDD" id="cd00200">
    <property type="entry name" value="WD40"/>
    <property type="match status" value="1"/>
</dbReference>
<evidence type="ECO:0000313" key="14">
    <source>
        <dbReference type="EMBL" id="MDE50774.1"/>
    </source>
</evidence>
<comment type="similarity">
    <text evidence="2 10">Belongs to the WD repeat HIR1 family.</text>
</comment>
<feature type="region of interest" description="Disordered" evidence="11">
    <location>
        <begin position="287"/>
        <end position="345"/>
    </location>
</feature>
<dbReference type="PANTHER" id="PTHR13831:SF0">
    <property type="entry name" value="PROTEIN HIRA"/>
    <property type="match status" value="1"/>
</dbReference>
<evidence type="ECO:0000256" key="2">
    <source>
        <dbReference type="ARBA" id="ARBA00007306"/>
    </source>
</evidence>
<feature type="repeat" description="WD" evidence="9">
    <location>
        <begin position="67"/>
        <end position="100"/>
    </location>
</feature>
<comment type="function">
    <text evidence="10">Required for replication-independent chromatin assembly and for the periodic repression of histone gene transcription during the cell cycle.</text>
</comment>
<dbReference type="GO" id="GO:0000417">
    <property type="term" value="C:HIR complex"/>
    <property type="evidence" value="ECO:0007669"/>
    <property type="project" value="TreeGrafter"/>
</dbReference>
<feature type="compositionally biased region" description="Low complexity" evidence="11">
    <location>
        <begin position="475"/>
        <end position="484"/>
    </location>
</feature>
<evidence type="ECO:0000256" key="10">
    <source>
        <dbReference type="RuleBase" id="RU364014"/>
    </source>
</evidence>
<dbReference type="PROSITE" id="PS50294">
    <property type="entry name" value="WD_REPEATS_REGION"/>
    <property type="match status" value="3"/>
</dbReference>
<feature type="compositionally biased region" description="Low complexity" evidence="11">
    <location>
        <begin position="300"/>
        <end position="345"/>
    </location>
</feature>
<dbReference type="AlphaFoldDB" id="A0A6G1SJT0"/>
<dbReference type="SUPFAM" id="SSF50978">
    <property type="entry name" value="WD40 repeat-like"/>
    <property type="match status" value="2"/>
</dbReference>
<dbReference type="InterPro" id="IPR011494">
    <property type="entry name" value="HIRA-like_C"/>
</dbReference>
<dbReference type="PANTHER" id="PTHR13831">
    <property type="entry name" value="MEMBER OF THE HIR1 FAMILY OF WD-REPEAT PROTEINS"/>
    <property type="match status" value="1"/>
</dbReference>
<evidence type="ECO:0000256" key="8">
    <source>
        <dbReference type="ARBA" id="ARBA00023242"/>
    </source>
</evidence>
<feature type="region of interest" description="Disordered" evidence="11">
    <location>
        <begin position="475"/>
        <end position="504"/>
    </location>
</feature>
<feature type="domain" description="CAF1B/HIR1 beta-propeller" evidence="13">
    <location>
        <begin position="1"/>
        <end position="417"/>
    </location>
</feature>
<dbReference type="GO" id="GO:0031491">
    <property type="term" value="F:nucleosome binding"/>
    <property type="evidence" value="ECO:0007669"/>
    <property type="project" value="TreeGrafter"/>
</dbReference>
<evidence type="ECO:0000256" key="9">
    <source>
        <dbReference type="PROSITE-ProRule" id="PRU00221"/>
    </source>
</evidence>
<reference evidence="14" key="1">
    <citation type="submission" date="2018-10" db="EMBL/GenBank/DDBJ databases">
        <title>Transcriptome assembly of Aceria tosichella (Wheat curl mite) Type 2.</title>
        <authorList>
            <person name="Scully E.D."/>
            <person name="Geib S.M."/>
            <person name="Palmer N.A."/>
            <person name="Gupta A.K."/>
            <person name="Sarath G."/>
            <person name="Tatineni S."/>
        </authorList>
    </citation>
    <scope>NUCLEOTIDE SEQUENCE</scope>
    <source>
        <strain evidence="14">LincolnNE</strain>
    </source>
</reference>
<dbReference type="GO" id="GO:0006338">
    <property type="term" value="P:chromatin remodeling"/>
    <property type="evidence" value="ECO:0007669"/>
    <property type="project" value="InterPro"/>
</dbReference>
<dbReference type="Pfam" id="PF07569">
    <property type="entry name" value="Hira"/>
    <property type="match status" value="1"/>
</dbReference>
<dbReference type="InterPro" id="IPR055410">
    <property type="entry name" value="Beta-prop_CAF1B_HIR1"/>
</dbReference>
<keyword evidence="6 10" id="KW-0805">Transcription regulation</keyword>
<dbReference type="GO" id="GO:0005634">
    <property type="term" value="C:nucleus"/>
    <property type="evidence" value="ECO:0007669"/>
    <property type="project" value="UniProtKB-SubCell"/>
</dbReference>
<keyword evidence="10" id="KW-0678">Repressor</keyword>
<evidence type="ECO:0000256" key="5">
    <source>
        <dbReference type="ARBA" id="ARBA00022853"/>
    </source>
</evidence>
<dbReference type="GO" id="GO:0006355">
    <property type="term" value="P:regulation of DNA-templated transcription"/>
    <property type="evidence" value="ECO:0007669"/>
    <property type="project" value="InterPro"/>
</dbReference>
<organism evidence="14">
    <name type="scientific">Aceria tosichella</name>
    <name type="common">wheat curl mite</name>
    <dbReference type="NCBI Taxonomy" id="561515"/>
    <lineage>
        <taxon>Eukaryota</taxon>
        <taxon>Metazoa</taxon>
        <taxon>Ecdysozoa</taxon>
        <taxon>Arthropoda</taxon>
        <taxon>Chelicerata</taxon>
        <taxon>Arachnida</taxon>
        <taxon>Acari</taxon>
        <taxon>Acariformes</taxon>
        <taxon>Trombidiformes</taxon>
        <taxon>Prostigmata</taxon>
        <taxon>Eupodina</taxon>
        <taxon>Eriophyoidea</taxon>
        <taxon>Eriophyidae</taxon>
        <taxon>Eriophyinae</taxon>
        <taxon>Aceriini</taxon>
        <taxon>Aceria</taxon>
    </lineage>
</organism>
<protein>
    <recommendedName>
        <fullName evidence="10">Protein HIRA</fullName>
    </recommendedName>
</protein>
<evidence type="ECO:0000256" key="6">
    <source>
        <dbReference type="ARBA" id="ARBA00023015"/>
    </source>
</evidence>
<evidence type="ECO:0000256" key="7">
    <source>
        <dbReference type="ARBA" id="ARBA00023163"/>
    </source>
</evidence>
<dbReference type="PROSITE" id="PS00678">
    <property type="entry name" value="WD_REPEATS_1"/>
    <property type="match status" value="1"/>
</dbReference>
<comment type="subcellular location">
    <subcellularLocation>
        <location evidence="1 10">Nucleus</location>
    </subcellularLocation>
</comment>
<sequence length="972" mass="107263">MKFFKPAWVGHDGNPIFSIDIHPDGSRFATGGQGPEKCGRVIIWNMAPIISTKDEDKSDVPKKLCQMDNHLACINCVRWSNHGKYLASAGDDKNLMVWQLAGKSYNHPISHQAQSSVFESANVEQWRCIATLNGHNGDILDLAWSANDHHLASCSVDNMVIVWDANNFPQMITKITGHTGLVKGVSWDPAGKYLASQSDDKTIRIWRTSDWKEETVIKEPFSECGGTTHVLRLNWSPDGQTLVSAHAMNNSGSVAQLIERDGWKTQRDLVGHRKAVTCVRFNPNLLYQNKQKKQTDRDSSTNAQNSSSTNNNNNSSNNTTTNTNNSTSNVPNGTSMKTSNNKSSSLANKSKYCCIAVGSRDRSISIWLTNQPRPLIVTHDLFESSVLDISWSKDGYRLLACSQDGTVAAMVFSPSELGHKLTSEERQAHFQKLYGKSINSTPTTRKPIIVEDPELIAAQVEQNQKVTRDLLDQQSSHSNSISQNGFNGCESNTSMSGMSKGPTDRQIETLLPGGKRRITPLYIQPSLPFNSTSNITFSSSKESKTKIMIETTTSTPIPLTPTPSFAPATPIKSTAISSAIPIIKKEIITARSSQKTLPPSKLDKATVFRIKTSDGKDLVLEAENDTNSEKLSELRLMDETNSKVWDVLLSSRINSVIATEIIAAASCVDNSLHLFQLQSGRRLMSPIVLDSPVAHVAAEEAHILVITSFANMWLWNFNQSKVIVKGESVAPILSSTTSAQTSSKSQGKSGQGGDNNGDIQILSCSLTTTYQPLLLLSTGRAFVFDYDLHCWLLISDSNDSITRWSSCKPSLTAMKRFLAHKKVESVDDGGIMRKNLPLASLQSQHSFDIKRFANLINKSGSESLQVRATRSYLDQQLASALAIKSAHEYHYWLLQSVQHFVDTGAESRLKDLCSRLATDGSGDTLGLKKLDLLEEVLAILSKDLRYQRIYSEYKQMLDFDSSISLANMITDE</sequence>
<evidence type="ECO:0000256" key="4">
    <source>
        <dbReference type="ARBA" id="ARBA00022737"/>
    </source>
</evidence>
<keyword evidence="4 10" id="KW-0677">Repeat</keyword>
<name>A0A6G1SJT0_9ACAR</name>
<evidence type="ECO:0000256" key="11">
    <source>
        <dbReference type="SAM" id="MobiDB-lite"/>
    </source>
</evidence>
<accession>A0A6G1SJT0</accession>
<evidence type="ECO:0000259" key="12">
    <source>
        <dbReference type="Pfam" id="PF07569"/>
    </source>
</evidence>
<dbReference type="Gene3D" id="2.130.10.10">
    <property type="entry name" value="YVTN repeat-like/Quinoprotein amine dehydrogenase"/>
    <property type="match status" value="3"/>
</dbReference>
<feature type="compositionally biased region" description="Polar residues" evidence="11">
    <location>
        <begin position="485"/>
        <end position="497"/>
    </location>
</feature>
<dbReference type="InterPro" id="IPR031120">
    <property type="entry name" value="HIR1-like"/>
</dbReference>
<dbReference type="InterPro" id="IPR019775">
    <property type="entry name" value="WD40_repeat_CS"/>
</dbReference>
<evidence type="ECO:0000259" key="13">
    <source>
        <dbReference type="Pfam" id="PF24105"/>
    </source>
</evidence>
<dbReference type="GO" id="GO:0000785">
    <property type="term" value="C:chromatin"/>
    <property type="evidence" value="ECO:0007669"/>
    <property type="project" value="TreeGrafter"/>
</dbReference>
<keyword evidence="8 10" id="KW-0539">Nucleus</keyword>
<gene>
    <name evidence="14" type="primary">hira</name>
    <name evidence="14" type="ORF">g.10627</name>
</gene>
<dbReference type="InterPro" id="IPR001680">
    <property type="entry name" value="WD40_rpt"/>
</dbReference>